<dbReference type="PANTHER" id="PTHR47151:SF2">
    <property type="entry name" value="AMINO ACID BINDING PROTEIN"/>
    <property type="match status" value="1"/>
</dbReference>
<keyword evidence="3" id="KW-1133">Transmembrane helix</keyword>
<evidence type="ECO:0000313" key="5">
    <source>
        <dbReference type="EMBL" id="QTA93865.1"/>
    </source>
</evidence>
<dbReference type="PANTHER" id="PTHR47151">
    <property type="entry name" value="LEU/ILE/VAL-BINDING ABC TRANSPORTER SUBUNIT"/>
    <property type="match status" value="1"/>
</dbReference>
<dbReference type="KEGG" id="dmm:dnm_099730"/>
<keyword evidence="2" id="KW-0732">Signal</keyword>
<dbReference type="Gene3D" id="3.40.50.2300">
    <property type="match status" value="2"/>
</dbReference>
<gene>
    <name evidence="5" type="ORF">dnm_099730</name>
</gene>
<dbReference type="RefSeq" id="WP_207680598.1">
    <property type="nucleotide sequence ID" value="NZ_CP061800.1"/>
</dbReference>
<evidence type="ECO:0000256" key="3">
    <source>
        <dbReference type="SAM" id="Phobius"/>
    </source>
</evidence>
<dbReference type="EMBL" id="CP061800">
    <property type="protein sequence ID" value="QTA93865.1"/>
    <property type="molecule type" value="Genomic_DNA"/>
</dbReference>
<dbReference type="Proteomes" id="UP000663722">
    <property type="component" value="Chromosome"/>
</dbReference>
<feature type="transmembrane region" description="Helical" evidence="3">
    <location>
        <begin position="687"/>
        <end position="707"/>
    </location>
</feature>
<evidence type="ECO:0000259" key="4">
    <source>
        <dbReference type="Pfam" id="PF13458"/>
    </source>
</evidence>
<dbReference type="GO" id="GO:0016020">
    <property type="term" value="C:membrane"/>
    <property type="evidence" value="ECO:0007669"/>
    <property type="project" value="InterPro"/>
</dbReference>
<keyword evidence="6" id="KW-1185">Reference proteome</keyword>
<organism evidence="5 6">
    <name type="scientific">Desulfonema magnum</name>
    <dbReference type="NCBI Taxonomy" id="45655"/>
    <lineage>
        <taxon>Bacteria</taxon>
        <taxon>Pseudomonadati</taxon>
        <taxon>Thermodesulfobacteriota</taxon>
        <taxon>Desulfobacteria</taxon>
        <taxon>Desulfobacterales</taxon>
        <taxon>Desulfococcaceae</taxon>
        <taxon>Desulfonema</taxon>
    </lineage>
</organism>
<protein>
    <submittedName>
        <fullName evidence="5">Cyclic nucleotide binding domain-containing protein</fullName>
    </submittedName>
</protein>
<comment type="similarity">
    <text evidence="1">Belongs to the leucine-binding protein family.</text>
</comment>
<keyword evidence="3" id="KW-0812">Transmembrane</keyword>
<sequence>MTMKKAIFIYSTLSLIGLGVYFLLPEITSLEKAPVYIALAAPLSGPDKPEGKEILKGVQLYLDQINKKGGIGGRKVKLRIFDDNGKSENSGDIASEIAMSKDILLVLGHFTSSASVVAGKIYKRFGVPAITASATAGQVTFKNDWYFRMISNDAFQGKFIANYICTVLKKTSASILFTNDSRNSELVGYFEREANKCGLEIKKKWSIDSDRNKLEKEIKKAVTVLRSVKQPGMIFIAAHAYESVKIITSLKHPGTNYHIIGPEIFADKSFISRFANYPQEQVRPGYYTDGIYGTSAFIFDLANKEAHQFRKAFVARYKEEPSVLASCYYDAVHVAVEAIKLSEIKGRNDIRKDRKEIRDILISMNSIENGIQGVTGYICFDKNGDINGQIYVGVYQNRAFFPAYSQYPPIIPEPAETDVFIENAPTDEKMLAHEKNKNMTQIVYAGIDINEISNLNISRSSYTLDFYLWFRFKGEFDDSNIEFTNAANEIKLDHPITETRDRDITVRAYHVKADFKSDFDFHAYPFGKQILRIHFHHLFRKKSKLIFVPDVLGLSGFHDKKNAGKQILHATTGWTVDDISLYQDILSRASDPDIPDVLNYRTTTSYSRFNAEIRIKRKGFSFVLRKFLPIILVGLTLYCIYFIPSGCHKIRIVILIGGLITTVLHHTKLLSDISAIGYFTAIEYACFTIYALIILSVLITISIFMLYKKGDRKKITYIIRSGKIIYFSSMFIAVVWMVYIT</sequence>
<feature type="transmembrane region" description="Helical" evidence="3">
    <location>
        <begin position="650"/>
        <end position="667"/>
    </location>
</feature>
<dbReference type="Pfam" id="PF13458">
    <property type="entry name" value="Peripla_BP_6"/>
    <property type="match status" value="1"/>
</dbReference>
<name>A0A975C0H5_9BACT</name>
<evidence type="ECO:0000313" key="6">
    <source>
        <dbReference type="Proteomes" id="UP000663722"/>
    </source>
</evidence>
<proteinExistence type="inferred from homology"/>
<reference evidence="5" key="1">
    <citation type="journal article" date="2021" name="Microb. Physiol.">
        <title>Proteogenomic Insights into the Physiology of Marine, Sulfate-Reducing, Filamentous Desulfonema limicola and Desulfonema magnum.</title>
        <authorList>
            <person name="Schnaars V."/>
            <person name="Wohlbrand L."/>
            <person name="Scheve S."/>
            <person name="Hinrichs C."/>
            <person name="Reinhardt R."/>
            <person name="Rabus R."/>
        </authorList>
    </citation>
    <scope>NUCLEOTIDE SEQUENCE</scope>
    <source>
        <strain evidence="5">4be13</strain>
    </source>
</reference>
<accession>A0A975C0H5</accession>
<keyword evidence="3" id="KW-0472">Membrane</keyword>
<dbReference type="InterPro" id="IPR028082">
    <property type="entry name" value="Peripla_BP_I"/>
</dbReference>
<dbReference type="InterPro" id="IPR036734">
    <property type="entry name" value="Neur_chan_lig-bd_sf"/>
</dbReference>
<feature type="transmembrane region" description="Helical" evidence="3">
    <location>
        <begin position="622"/>
        <end position="643"/>
    </location>
</feature>
<evidence type="ECO:0000256" key="2">
    <source>
        <dbReference type="ARBA" id="ARBA00022729"/>
    </source>
</evidence>
<dbReference type="GO" id="GO:0005230">
    <property type="term" value="F:extracellular ligand-gated monoatomic ion channel activity"/>
    <property type="evidence" value="ECO:0007669"/>
    <property type="project" value="InterPro"/>
</dbReference>
<evidence type="ECO:0000256" key="1">
    <source>
        <dbReference type="ARBA" id="ARBA00010062"/>
    </source>
</evidence>
<feature type="transmembrane region" description="Helical" evidence="3">
    <location>
        <begin position="7"/>
        <end position="24"/>
    </location>
</feature>
<feature type="domain" description="Leucine-binding protein" evidence="4">
    <location>
        <begin position="34"/>
        <end position="392"/>
    </location>
</feature>
<dbReference type="InterPro" id="IPR028081">
    <property type="entry name" value="Leu-bd"/>
</dbReference>
<dbReference type="AlphaFoldDB" id="A0A975C0H5"/>
<dbReference type="SUPFAM" id="SSF53822">
    <property type="entry name" value="Periplasmic binding protein-like I"/>
    <property type="match status" value="1"/>
</dbReference>
<dbReference type="Gene3D" id="2.70.170.10">
    <property type="entry name" value="Neurotransmitter-gated ion-channel ligand-binding domain"/>
    <property type="match status" value="1"/>
</dbReference>
<feature type="transmembrane region" description="Helical" evidence="3">
    <location>
        <begin position="719"/>
        <end position="739"/>
    </location>
</feature>